<dbReference type="InterPro" id="IPR015422">
    <property type="entry name" value="PyrdxlP-dep_Trfase_small"/>
</dbReference>
<evidence type="ECO:0000313" key="5">
    <source>
        <dbReference type="Proteomes" id="UP000310017"/>
    </source>
</evidence>
<dbReference type="RefSeq" id="WP_138853619.1">
    <property type="nucleotide sequence ID" value="NZ_CP040710.1"/>
</dbReference>
<protein>
    <submittedName>
        <fullName evidence="4">DegT/DnrJ/EryC1/StrS family aminotransferase</fullName>
    </submittedName>
</protein>
<feature type="modified residue" description="N6-(pyridoxal phosphate)lysine" evidence="2">
    <location>
        <position position="192"/>
    </location>
</feature>
<dbReference type="GO" id="GO:0008483">
    <property type="term" value="F:transaminase activity"/>
    <property type="evidence" value="ECO:0007669"/>
    <property type="project" value="UniProtKB-KW"/>
</dbReference>
<feature type="active site" description="Proton acceptor" evidence="1">
    <location>
        <position position="192"/>
    </location>
</feature>
<reference evidence="4 5" key="1">
    <citation type="submission" date="2019-05" db="EMBL/GenBank/DDBJ databases">
        <title>Genome sequencing of F202Z8.</title>
        <authorList>
            <person name="Kwon Y.M."/>
        </authorList>
    </citation>
    <scope>NUCLEOTIDE SEQUENCE [LARGE SCALE GENOMIC DNA]</scope>
    <source>
        <strain evidence="4 5">F202Z8</strain>
    </source>
</reference>
<dbReference type="EMBL" id="CP040710">
    <property type="protein sequence ID" value="QCX01280.1"/>
    <property type="molecule type" value="Genomic_DNA"/>
</dbReference>
<dbReference type="PANTHER" id="PTHR30244:SF42">
    <property type="entry name" value="UDP-2-ACETAMIDO-2-DEOXY-3-OXO-D-GLUCURONATE AMINOTRANSFERASE"/>
    <property type="match status" value="1"/>
</dbReference>
<sequence length="384" mass="42052">MRKIQMVDLGGQYRGIQEQVNAAITSVMETSAFINGPEVHAFQKELEAYLGVKHVIPCGNGTDALQIAMMGLGLEPGDEVITADFTFAATVEVIALLQLTPVLVDVDPETFNIDVAAIERSITPKTKAIVPVHLFGQCAPMDAILALAEKHDLYVIEDNAQAIGANHTFSDGRKQKAGTIGHVGSTSFFPSKNLGAYGDGGAIFTNDDDLAHTLRGIVNHGMYERYHHDVIGVNSRLDSIQAAVLRAKLPKLDNYCNRRRAAARKYSRAFSGQPNITVPKTVNGCEGICSTCDCHVFHQYTLKITNGKRDGLVAHLSENGIPCGVYYPIPLHRQKAYADARYDENDFPVTNQLIKEVISLPMHTELDDEQIAFITKTVIDFVIE</sequence>
<dbReference type="Gene3D" id="3.90.1150.10">
    <property type="entry name" value="Aspartate Aminotransferase, domain 1"/>
    <property type="match status" value="1"/>
</dbReference>
<keyword evidence="4" id="KW-0808">Transferase</keyword>
<dbReference type="Proteomes" id="UP000310017">
    <property type="component" value="Chromosome"/>
</dbReference>
<name>A0A5B7SX09_9FLAO</name>
<dbReference type="InterPro" id="IPR015421">
    <property type="entry name" value="PyrdxlP-dep_Trfase_major"/>
</dbReference>
<proteinExistence type="inferred from homology"/>
<dbReference type="AlphaFoldDB" id="A0A5B7SX09"/>
<keyword evidence="4" id="KW-0032">Aminotransferase</keyword>
<dbReference type="CDD" id="cd00616">
    <property type="entry name" value="AHBA_syn"/>
    <property type="match status" value="1"/>
</dbReference>
<dbReference type="OrthoDB" id="9804264at2"/>
<keyword evidence="5" id="KW-1185">Reference proteome</keyword>
<evidence type="ECO:0000256" key="3">
    <source>
        <dbReference type="RuleBase" id="RU004508"/>
    </source>
</evidence>
<evidence type="ECO:0000313" key="4">
    <source>
        <dbReference type="EMBL" id="QCX01280.1"/>
    </source>
</evidence>
<dbReference type="Gene3D" id="3.40.640.10">
    <property type="entry name" value="Type I PLP-dependent aspartate aminotransferase-like (Major domain)"/>
    <property type="match status" value="1"/>
</dbReference>
<dbReference type="PANTHER" id="PTHR30244">
    <property type="entry name" value="TRANSAMINASE"/>
    <property type="match status" value="1"/>
</dbReference>
<dbReference type="GO" id="GO:0000271">
    <property type="term" value="P:polysaccharide biosynthetic process"/>
    <property type="evidence" value="ECO:0007669"/>
    <property type="project" value="TreeGrafter"/>
</dbReference>
<evidence type="ECO:0000256" key="1">
    <source>
        <dbReference type="PIRSR" id="PIRSR000390-1"/>
    </source>
</evidence>
<dbReference type="PIRSF" id="PIRSF000390">
    <property type="entry name" value="PLP_StrS"/>
    <property type="match status" value="1"/>
</dbReference>
<keyword evidence="2 3" id="KW-0663">Pyridoxal phosphate</keyword>
<comment type="similarity">
    <text evidence="3">Belongs to the DegT/DnrJ/EryC1 family.</text>
</comment>
<dbReference type="SUPFAM" id="SSF53383">
    <property type="entry name" value="PLP-dependent transferases"/>
    <property type="match status" value="1"/>
</dbReference>
<dbReference type="InterPro" id="IPR015424">
    <property type="entry name" value="PyrdxlP-dep_Trfase"/>
</dbReference>
<dbReference type="Pfam" id="PF01041">
    <property type="entry name" value="DegT_DnrJ_EryC1"/>
    <property type="match status" value="1"/>
</dbReference>
<organism evidence="4 5">
    <name type="scientific">Aggregatimonas sangjinii</name>
    <dbReference type="NCBI Taxonomy" id="2583587"/>
    <lineage>
        <taxon>Bacteria</taxon>
        <taxon>Pseudomonadati</taxon>
        <taxon>Bacteroidota</taxon>
        <taxon>Flavobacteriia</taxon>
        <taxon>Flavobacteriales</taxon>
        <taxon>Flavobacteriaceae</taxon>
        <taxon>Aggregatimonas</taxon>
    </lineage>
</organism>
<dbReference type="KEGG" id="asag:FGM00_14600"/>
<accession>A0A5B7SX09</accession>
<evidence type="ECO:0000256" key="2">
    <source>
        <dbReference type="PIRSR" id="PIRSR000390-2"/>
    </source>
</evidence>
<gene>
    <name evidence="4" type="ORF">FGM00_14600</name>
</gene>
<dbReference type="InterPro" id="IPR000653">
    <property type="entry name" value="DegT/StrS_aminotransferase"/>
</dbReference>
<dbReference type="GO" id="GO:0030170">
    <property type="term" value="F:pyridoxal phosphate binding"/>
    <property type="evidence" value="ECO:0007669"/>
    <property type="project" value="TreeGrafter"/>
</dbReference>